<dbReference type="AlphaFoldDB" id="A0A7V8V9S9"/>
<feature type="domain" description="DUF4142" evidence="2">
    <location>
        <begin position="58"/>
        <end position="106"/>
    </location>
</feature>
<keyword evidence="4" id="KW-1185">Reference proteome</keyword>
<feature type="compositionally biased region" description="Basic and acidic residues" evidence="1">
    <location>
        <begin position="236"/>
        <end position="260"/>
    </location>
</feature>
<feature type="region of interest" description="Disordered" evidence="1">
    <location>
        <begin position="230"/>
        <end position="260"/>
    </location>
</feature>
<dbReference type="EMBL" id="JABRWO010000016">
    <property type="protein sequence ID" value="MBA2117574.1"/>
    <property type="molecule type" value="Genomic_DNA"/>
</dbReference>
<dbReference type="Proteomes" id="UP000551616">
    <property type="component" value="Unassembled WGS sequence"/>
</dbReference>
<organism evidence="3 4">
    <name type="scientific">Bremerella alba</name>
    <dbReference type="NCBI Taxonomy" id="980252"/>
    <lineage>
        <taxon>Bacteria</taxon>
        <taxon>Pseudomonadati</taxon>
        <taxon>Planctomycetota</taxon>
        <taxon>Planctomycetia</taxon>
        <taxon>Pirellulales</taxon>
        <taxon>Pirellulaceae</taxon>
        <taxon>Bremerella</taxon>
    </lineage>
</organism>
<reference evidence="3 4" key="1">
    <citation type="submission" date="2020-05" db="EMBL/GenBank/DDBJ databases">
        <title>Bremerella alba sp. nov., a novel planctomycete isolated from the surface of the macroalga Fucus spiralis.</title>
        <authorList>
            <person name="Godinho O."/>
            <person name="Botelho R."/>
            <person name="Albuquerque L."/>
            <person name="Wiegand S."/>
            <person name="Da Costa M.S."/>
            <person name="Lobo-Da-Cunha A."/>
            <person name="Jogler C."/>
            <person name="Lage O.M."/>
        </authorList>
    </citation>
    <scope>NUCLEOTIDE SEQUENCE [LARGE SCALE GENOMIC DNA]</scope>
    <source>
        <strain evidence="3 4">FF15</strain>
    </source>
</reference>
<name>A0A7V8V9S9_9BACT</name>
<dbReference type="InterPro" id="IPR012347">
    <property type="entry name" value="Ferritin-like"/>
</dbReference>
<dbReference type="Gene3D" id="1.20.1260.10">
    <property type="match status" value="1"/>
</dbReference>
<evidence type="ECO:0000259" key="2">
    <source>
        <dbReference type="Pfam" id="PF13628"/>
    </source>
</evidence>
<dbReference type="Pfam" id="PF13628">
    <property type="entry name" value="DUF4142"/>
    <property type="match status" value="2"/>
</dbReference>
<dbReference type="PANTHER" id="PTHR38593">
    <property type="entry name" value="BLR2558 PROTEIN"/>
    <property type="match status" value="1"/>
</dbReference>
<comment type="caution">
    <text evidence="3">The sequence shown here is derived from an EMBL/GenBank/DDBJ whole genome shotgun (WGS) entry which is preliminary data.</text>
</comment>
<dbReference type="InterPro" id="IPR025419">
    <property type="entry name" value="DUF4142"/>
</dbReference>
<feature type="domain" description="DUF4142" evidence="2">
    <location>
        <begin position="157"/>
        <end position="251"/>
    </location>
</feature>
<gene>
    <name evidence="3" type="ORF">HOV93_47730</name>
</gene>
<evidence type="ECO:0000313" key="4">
    <source>
        <dbReference type="Proteomes" id="UP000551616"/>
    </source>
</evidence>
<evidence type="ECO:0000313" key="3">
    <source>
        <dbReference type="EMBL" id="MBA2117574.1"/>
    </source>
</evidence>
<proteinExistence type="predicted"/>
<sequence>MSTCVKLTGCMILLGAYCTAPISAQSPPRPLTASQTQEASASEVDALGSHIAIKMLLMNKEAIVLGELAEKKAQSEDVKKYAQQMVAKHGNLEDKLEPMIDSDHLEKIESIDTDIRYPRGEPGTQQERADAETIRDNKWVIDGGTKPIPPQDNAPLKKLTTKEKSEAEEDTDVVHYQLAAVKEHIKSVVERLDQLQGKQFDEAYLDQTIHAHAWMFAELGAMKVSDQPKLEQLSQQEKKMAQQHLAEARRLRDKLLRSGK</sequence>
<dbReference type="PANTHER" id="PTHR38593:SF1">
    <property type="entry name" value="BLR2558 PROTEIN"/>
    <property type="match status" value="1"/>
</dbReference>
<dbReference type="RefSeq" id="WP_207398949.1">
    <property type="nucleotide sequence ID" value="NZ_JABRWO010000016.1"/>
</dbReference>
<evidence type="ECO:0000256" key="1">
    <source>
        <dbReference type="SAM" id="MobiDB-lite"/>
    </source>
</evidence>
<protein>
    <recommendedName>
        <fullName evidence="2">DUF4142 domain-containing protein</fullName>
    </recommendedName>
</protein>
<accession>A0A7V8V9S9</accession>